<keyword evidence="2" id="KW-1185">Reference proteome</keyword>
<dbReference type="CDD" id="cd07825">
    <property type="entry name" value="SRPBCC_7"/>
    <property type="match status" value="1"/>
</dbReference>
<organism evidence="1 2">
    <name type="scientific">Nocardioides aquaticus</name>
    <dbReference type="NCBI Taxonomy" id="160826"/>
    <lineage>
        <taxon>Bacteria</taxon>
        <taxon>Bacillati</taxon>
        <taxon>Actinomycetota</taxon>
        <taxon>Actinomycetes</taxon>
        <taxon>Propionibacteriales</taxon>
        <taxon>Nocardioidaceae</taxon>
        <taxon>Nocardioides</taxon>
    </lineage>
</organism>
<accession>A0ABX8EE97</accession>
<dbReference type="Gene3D" id="3.30.530.20">
    <property type="match status" value="1"/>
</dbReference>
<evidence type="ECO:0000313" key="2">
    <source>
        <dbReference type="Proteomes" id="UP000679307"/>
    </source>
</evidence>
<name>A0ABX8EE97_9ACTN</name>
<evidence type="ECO:0000313" key="1">
    <source>
        <dbReference type="EMBL" id="QVT78809.1"/>
    </source>
</evidence>
<dbReference type="SUPFAM" id="SSF55961">
    <property type="entry name" value="Bet v1-like"/>
    <property type="match status" value="1"/>
</dbReference>
<dbReference type="Proteomes" id="UP000679307">
    <property type="component" value="Chromosome"/>
</dbReference>
<proteinExistence type="predicted"/>
<sequence>MSDTSISATRTIDASAKDVFAVLTNPHRHTELDGSGFVQGLDRGDRIEKSGQQFRMNMSGDHMGGDYQVDNHVTGYDENHLLAWRTAPAGQEPPGWEWVWELKSTGSDSVEATVTYDWSAVTDKELLKKLSFPLVPQEALETSLGNLAAAVRQA</sequence>
<dbReference type="EMBL" id="CP075371">
    <property type="protein sequence ID" value="QVT78809.1"/>
    <property type="molecule type" value="Genomic_DNA"/>
</dbReference>
<dbReference type="RefSeq" id="WP_214058348.1">
    <property type="nucleotide sequence ID" value="NZ_BAAAHS010000004.1"/>
</dbReference>
<dbReference type="InterPro" id="IPR019587">
    <property type="entry name" value="Polyketide_cyclase/dehydratase"/>
</dbReference>
<protein>
    <recommendedName>
        <fullName evidence="3">Polyketide cyclase</fullName>
    </recommendedName>
</protein>
<reference evidence="1 2" key="1">
    <citation type="submission" date="2021-05" db="EMBL/GenBank/DDBJ databases">
        <title>Complete genome of Nocardioides aquaticus KCTC 9944T isolated from meromictic and hypersaline Ekho Lake, Antarctica.</title>
        <authorList>
            <person name="Hwang K."/>
            <person name="Kim K.M."/>
            <person name="Choe H."/>
        </authorList>
    </citation>
    <scope>NUCLEOTIDE SEQUENCE [LARGE SCALE GENOMIC DNA]</scope>
    <source>
        <strain evidence="1 2">KCTC 9944</strain>
    </source>
</reference>
<dbReference type="InterPro" id="IPR023393">
    <property type="entry name" value="START-like_dom_sf"/>
</dbReference>
<evidence type="ECO:0008006" key="3">
    <source>
        <dbReference type="Google" id="ProtNLM"/>
    </source>
</evidence>
<dbReference type="Pfam" id="PF10604">
    <property type="entry name" value="Polyketide_cyc2"/>
    <property type="match status" value="1"/>
</dbReference>
<gene>
    <name evidence="1" type="ORF">ENKNEFLB_01187</name>
</gene>